<dbReference type="KEGG" id="srub:C2R22_12490"/>
<dbReference type="OrthoDB" id="224705at2157"/>
<organism evidence="1 2">
    <name type="scientific">Salinigranum rubrum</name>
    <dbReference type="NCBI Taxonomy" id="755307"/>
    <lineage>
        <taxon>Archaea</taxon>
        <taxon>Methanobacteriati</taxon>
        <taxon>Methanobacteriota</taxon>
        <taxon>Stenosarchaea group</taxon>
        <taxon>Halobacteria</taxon>
        <taxon>Halobacteriales</taxon>
        <taxon>Haloferacaceae</taxon>
        <taxon>Salinigranum</taxon>
    </lineage>
</organism>
<dbReference type="Proteomes" id="UP000236584">
    <property type="component" value="Chromosome"/>
</dbReference>
<dbReference type="EMBL" id="CP026309">
    <property type="protein sequence ID" value="AUV82359.1"/>
    <property type="molecule type" value="Genomic_DNA"/>
</dbReference>
<dbReference type="Gene3D" id="1.10.10.10">
    <property type="entry name" value="Winged helix-like DNA-binding domain superfamily/Winged helix DNA-binding domain"/>
    <property type="match status" value="1"/>
</dbReference>
<proteinExistence type="predicted"/>
<dbReference type="RefSeq" id="WP_103426048.1">
    <property type="nucleotide sequence ID" value="NZ_CP026309.1"/>
</dbReference>
<name>A0A2I8VMP2_9EURY</name>
<dbReference type="AlphaFoldDB" id="A0A2I8VMP2"/>
<accession>A0A2I8VMP2</accession>
<reference evidence="1 2" key="1">
    <citation type="submission" date="2018-01" db="EMBL/GenBank/DDBJ databases">
        <title>Complete genome sequence of Salinigranum rubrum GX10T, an extremely halophilic archaeon isolated from a marine solar saltern.</title>
        <authorList>
            <person name="Han S."/>
        </authorList>
    </citation>
    <scope>NUCLEOTIDE SEQUENCE [LARGE SCALE GENOMIC DNA]</scope>
    <source>
        <strain evidence="1 2">GX10</strain>
    </source>
</reference>
<protein>
    <submittedName>
        <fullName evidence="1">Multidrug DMT transporter permease</fullName>
    </submittedName>
</protein>
<evidence type="ECO:0000313" key="1">
    <source>
        <dbReference type="EMBL" id="AUV82359.1"/>
    </source>
</evidence>
<keyword evidence="2" id="KW-1185">Reference proteome</keyword>
<evidence type="ECO:0000313" key="2">
    <source>
        <dbReference type="Proteomes" id="UP000236584"/>
    </source>
</evidence>
<dbReference type="InterPro" id="IPR036390">
    <property type="entry name" value="WH_DNA-bd_sf"/>
</dbReference>
<sequence length="105" mass="11860">MRWLQSGLRRDICVIVAELDDPTGQQAKAALERHYDDRIRPKTFHGALDALVRDGFLSRRQDGLADRYALTDAGERRLLDQHAWVASATEALAERDDRERGDGAT</sequence>
<gene>
    <name evidence="1" type="ORF">C2R22_12490</name>
</gene>
<dbReference type="SUPFAM" id="SSF46785">
    <property type="entry name" value="Winged helix' DNA-binding domain"/>
    <property type="match status" value="1"/>
</dbReference>
<dbReference type="GeneID" id="35592923"/>
<dbReference type="InterPro" id="IPR036388">
    <property type="entry name" value="WH-like_DNA-bd_sf"/>
</dbReference>